<protein>
    <submittedName>
        <fullName evidence="1">Uncharacterized protein</fullName>
    </submittedName>
</protein>
<dbReference type="AlphaFoldDB" id="A0A5N6KBB4"/>
<gene>
    <name evidence="1" type="ORF">EYC80_000580</name>
</gene>
<keyword evidence="2" id="KW-1185">Reference proteome</keyword>
<accession>A0A5N6KBB4</accession>
<organism evidence="1 2">
    <name type="scientific">Monilinia laxa</name>
    <name type="common">Brown rot fungus</name>
    <name type="synonym">Sclerotinia laxa</name>
    <dbReference type="NCBI Taxonomy" id="61186"/>
    <lineage>
        <taxon>Eukaryota</taxon>
        <taxon>Fungi</taxon>
        <taxon>Dikarya</taxon>
        <taxon>Ascomycota</taxon>
        <taxon>Pezizomycotina</taxon>
        <taxon>Leotiomycetes</taxon>
        <taxon>Helotiales</taxon>
        <taxon>Sclerotiniaceae</taxon>
        <taxon>Monilinia</taxon>
    </lineage>
</organism>
<evidence type="ECO:0000313" key="2">
    <source>
        <dbReference type="Proteomes" id="UP000326757"/>
    </source>
</evidence>
<dbReference type="Proteomes" id="UP000326757">
    <property type="component" value="Unassembled WGS sequence"/>
</dbReference>
<proteinExistence type="predicted"/>
<name>A0A5N6KBB4_MONLA</name>
<dbReference type="EMBL" id="VIGI01000005">
    <property type="protein sequence ID" value="KAB8300402.1"/>
    <property type="molecule type" value="Genomic_DNA"/>
</dbReference>
<sequence>MENERICIDDQSYRRRKIKLFGTPSLCSISSHQNHCIASLISRLSFLIANFNTLQCFSGTHYHNFITSQPCHKPKT</sequence>
<comment type="caution">
    <text evidence="1">The sequence shown here is derived from an EMBL/GenBank/DDBJ whole genome shotgun (WGS) entry which is preliminary data.</text>
</comment>
<evidence type="ECO:0000313" key="1">
    <source>
        <dbReference type="EMBL" id="KAB8300402.1"/>
    </source>
</evidence>
<reference evidence="1 2" key="1">
    <citation type="submission" date="2019-06" db="EMBL/GenBank/DDBJ databases">
        <title>Genome Sequence of the Brown Rot Fungal Pathogen Monilinia laxa.</title>
        <authorList>
            <person name="De Miccolis Angelini R.M."/>
            <person name="Landi L."/>
            <person name="Abate D."/>
            <person name="Pollastro S."/>
            <person name="Romanazzi G."/>
            <person name="Faretra F."/>
        </authorList>
    </citation>
    <scope>NUCLEOTIDE SEQUENCE [LARGE SCALE GENOMIC DNA]</scope>
    <source>
        <strain evidence="1 2">Mlax316</strain>
    </source>
</reference>